<keyword evidence="1" id="KW-0472">Membrane</keyword>
<evidence type="ECO:0000313" key="2">
    <source>
        <dbReference type="EMBL" id="MCD3193785.1"/>
    </source>
</evidence>
<dbReference type="Proteomes" id="UP000813637">
    <property type="component" value="Unassembled WGS sequence"/>
</dbReference>
<sequence length="155" mass="18164">MKINKKKKGMTLVEVVISLCILVMIIPLVLSISIYCTKSNMKGKEKQQADIIAQREIETITCKLKFNCKLDKFNGYKRDNKSNCFYKVVNENYKPKYIVTMSVIKKVEYNKIDIEIYEIIVNVYKYSGVYESRKYSLDNKDILLQSIKTTKTLFK</sequence>
<accession>A0A9Q3V754</accession>
<feature type="transmembrane region" description="Helical" evidence="1">
    <location>
        <begin position="12"/>
        <end position="35"/>
    </location>
</feature>
<proteinExistence type="predicted"/>
<keyword evidence="1" id="KW-1133">Transmembrane helix</keyword>
<dbReference type="AlphaFoldDB" id="A0A9Q3V754"/>
<keyword evidence="1" id="KW-0812">Transmembrane</keyword>
<dbReference type="EMBL" id="JAAMYB010000001">
    <property type="protein sequence ID" value="MCD3193785.1"/>
    <property type="molecule type" value="Genomic_DNA"/>
</dbReference>
<reference evidence="2" key="2">
    <citation type="journal article" date="2021" name="Microorganisms">
        <title>Extensive Genome Exploration of Clostridium botulinum Group III Field Strains.</title>
        <authorList>
            <person name="Fillo S."/>
            <person name="Giordani F."/>
            <person name="Tonon E."/>
            <person name="Drigo I."/>
            <person name="Anselmo A."/>
            <person name="Fortunato A."/>
            <person name="Lista F."/>
            <person name="Bano L."/>
        </authorList>
    </citation>
    <scope>NUCLEOTIDE SEQUENCE</scope>
    <source>
        <strain evidence="2">IZSVe-TV_9877_3_12</strain>
    </source>
</reference>
<evidence type="ECO:0000313" key="3">
    <source>
        <dbReference type="Proteomes" id="UP000813637"/>
    </source>
</evidence>
<comment type="caution">
    <text evidence="2">The sequence shown here is derived from an EMBL/GenBank/DDBJ whole genome shotgun (WGS) entry which is preliminary data.</text>
</comment>
<organism evidence="2 3">
    <name type="scientific">Clostridium botulinum C</name>
    <dbReference type="NCBI Taxonomy" id="36828"/>
    <lineage>
        <taxon>Bacteria</taxon>
        <taxon>Bacillati</taxon>
        <taxon>Bacillota</taxon>
        <taxon>Clostridia</taxon>
        <taxon>Eubacteriales</taxon>
        <taxon>Clostridiaceae</taxon>
        <taxon>Clostridium</taxon>
    </lineage>
</organism>
<dbReference type="RefSeq" id="WP_198091091.1">
    <property type="nucleotide sequence ID" value="NZ_JAAMYB010000001.1"/>
</dbReference>
<reference evidence="2" key="1">
    <citation type="submission" date="2020-02" db="EMBL/GenBank/DDBJ databases">
        <authorList>
            <person name="Fillo S."/>
            <person name="Giordani F."/>
            <person name="Tonon E."/>
            <person name="Drigo I."/>
            <person name="Anselmo A."/>
            <person name="Fortunato A."/>
            <person name="Bano L."/>
            <person name="Lista F."/>
        </authorList>
    </citation>
    <scope>NUCLEOTIDE SEQUENCE</scope>
    <source>
        <strain evidence="2">IZSVe-TV_9877_3_12</strain>
    </source>
</reference>
<protein>
    <recommendedName>
        <fullName evidence="4">Prepilin-type N-terminal cleavage/methylation domain-containing protein</fullName>
    </recommendedName>
</protein>
<evidence type="ECO:0008006" key="4">
    <source>
        <dbReference type="Google" id="ProtNLM"/>
    </source>
</evidence>
<gene>
    <name evidence="2" type="ORF">G8S53_00580</name>
</gene>
<evidence type="ECO:0000256" key="1">
    <source>
        <dbReference type="SAM" id="Phobius"/>
    </source>
</evidence>
<name>A0A9Q3V754_CLOBO</name>